<proteinExistence type="predicted"/>
<dbReference type="Proteomes" id="UP000640335">
    <property type="component" value="Unassembled WGS sequence"/>
</dbReference>
<dbReference type="InterPro" id="IPR013783">
    <property type="entry name" value="Ig-like_fold"/>
</dbReference>
<sequence>MLSNEKPVIIGADDIEIEFGSNFDARKDVVAMDYEDLDLTDKIVITGEVNTNVSGEYEITYSVTDNDGNTTTIIRKVKVNE</sequence>
<accession>A0ABR8Q4Z8</accession>
<evidence type="ECO:0000313" key="2">
    <source>
        <dbReference type="EMBL" id="MBD7915497.1"/>
    </source>
</evidence>
<gene>
    <name evidence="2" type="ORF">H9660_10090</name>
</gene>
<evidence type="ECO:0000259" key="1">
    <source>
        <dbReference type="Pfam" id="PF16403"/>
    </source>
</evidence>
<feature type="domain" description="Pesticidal crystal protein Cry22Aa Ig-like" evidence="1">
    <location>
        <begin position="10"/>
        <end position="79"/>
    </location>
</feature>
<organism evidence="2 3">
    <name type="scientific">Clostridium gallinarum</name>
    <dbReference type="NCBI Taxonomy" id="2762246"/>
    <lineage>
        <taxon>Bacteria</taxon>
        <taxon>Bacillati</taxon>
        <taxon>Bacillota</taxon>
        <taxon>Clostridia</taxon>
        <taxon>Eubacteriales</taxon>
        <taxon>Clostridiaceae</taxon>
        <taxon>Clostridium</taxon>
    </lineage>
</organism>
<keyword evidence="3" id="KW-1185">Reference proteome</keyword>
<dbReference type="Gene3D" id="2.60.40.10">
    <property type="entry name" value="Immunoglobulins"/>
    <property type="match status" value="1"/>
</dbReference>
<evidence type="ECO:0000313" key="3">
    <source>
        <dbReference type="Proteomes" id="UP000640335"/>
    </source>
</evidence>
<comment type="caution">
    <text evidence="2">The sequence shown here is derived from an EMBL/GenBank/DDBJ whole genome shotgun (WGS) entry which is preliminary data.</text>
</comment>
<name>A0ABR8Q4Z8_9CLOT</name>
<reference evidence="2 3" key="1">
    <citation type="submission" date="2020-08" db="EMBL/GenBank/DDBJ databases">
        <title>A Genomic Blueprint of the Chicken Gut Microbiome.</title>
        <authorList>
            <person name="Gilroy R."/>
            <person name="Ravi A."/>
            <person name="Getino M."/>
            <person name="Pursley I."/>
            <person name="Horton D.L."/>
            <person name="Alikhan N.-F."/>
            <person name="Baker D."/>
            <person name="Gharbi K."/>
            <person name="Hall N."/>
            <person name="Watson M."/>
            <person name="Adriaenssens E.M."/>
            <person name="Foster-Nyarko E."/>
            <person name="Jarju S."/>
            <person name="Secka A."/>
            <person name="Antonio M."/>
            <person name="Oren A."/>
            <person name="Chaudhuri R."/>
            <person name="La Ragione R.M."/>
            <person name="Hildebrand F."/>
            <person name="Pallen M.J."/>
        </authorList>
    </citation>
    <scope>NUCLEOTIDE SEQUENCE [LARGE SCALE GENOMIC DNA]</scope>
    <source>
        <strain evidence="2 3">Sa3CUN1</strain>
    </source>
</reference>
<protein>
    <submittedName>
        <fullName evidence="2">DUF5011 domain-containing protein</fullName>
    </submittedName>
</protein>
<dbReference type="InterPro" id="IPR032179">
    <property type="entry name" value="Cry22Aa_Ig-like"/>
</dbReference>
<dbReference type="Pfam" id="PF16403">
    <property type="entry name" value="Bact_surface_Ig-like"/>
    <property type="match status" value="1"/>
</dbReference>
<dbReference type="EMBL" id="JACSQZ010000034">
    <property type="protein sequence ID" value="MBD7915497.1"/>
    <property type="molecule type" value="Genomic_DNA"/>
</dbReference>
<dbReference type="RefSeq" id="WP_191750258.1">
    <property type="nucleotide sequence ID" value="NZ_JACSQZ010000034.1"/>
</dbReference>